<comment type="caution">
    <text evidence="3">The sequence shown here is derived from an EMBL/GenBank/DDBJ whole genome shotgun (WGS) entry which is preliminary data.</text>
</comment>
<dbReference type="InterPro" id="IPR031155">
    <property type="entry name" value="DUR"/>
</dbReference>
<organism evidence="3 4">
    <name type="scientific">Rhamnella rubrinervis</name>
    <dbReference type="NCBI Taxonomy" id="2594499"/>
    <lineage>
        <taxon>Eukaryota</taxon>
        <taxon>Viridiplantae</taxon>
        <taxon>Streptophyta</taxon>
        <taxon>Embryophyta</taxon>
        <taxon>Tracheophyta</taxon>
        <taxon>Spermatophyta</taxon>
        <taxon>Magnoliopsida</taxon>
        <taxon>eudicotyledons</taxon>
        <taxon>Gunneridae</taxon>
        <taxon>Pentapetalae</taxon>
        <taxon>rosids</taxon>
        <taxon>fabids</taxon>
        <taxon>Rosales</taxon>
        <taxon>Rhamnaceae</taxon>
        <taxon>rhamnoid group</taxon>
        <taxon>Rhamneae</taxon>
        <taxon>Rhamnella</taxon>
    </lineage>
</organism>
<evidence type="ECO:0000313" key="3">
    <source>
        <dbReference type="EMBL" id="KAF3450491.1"/>
    </source>
</evidence>
<gene>
    <name evidence="3" type="ORF">FNV43_RR06574</name>
</gene>
<dbReference type="GO" id="GO:0005886">
    <property type="term" value="C:plasma membrane"/>
    <property type="evidence" value="ECO:0007669"/>
    <property type="project" value="TreeGrafter"/>
</dbReference>
<evidence type="ECO:0000313" key="4">
    <source>
        <dbReference type="Proteomes" id="UP000796880"/>
    </source>
</evidence>
<keyword evidence="2" id="KW-1133">Transmembrane helix</keyword>
<sequence>MGCWVYDRDCYIVAGLSLPAGQFSVGYFTFWAIIAVAWGTVGSVVIIALPLVESWETIRSVLFGMFTNDRLMEKVEEMNFKLHTIMSAIPEAERIYLLEKEKAKKKEAFEQEAVSIPP</sequence>
<dbReference type="GO" id="GO:0015204">
    <property type="term" value="F:urea transmembrane transporter activity"/>
    <property type="evidence" value="ECO:0007669"/>
    <property type="project" value="InterPro"/>
</dbReference>
<keyword evidence="2" id="KW-0812">Transmembrane</keyword>
<evidence type="ECO:0000256" key="2">
    <source>
        <dbReference type="SAM" id="Phobius"/>
    </source>
</evidence>
<reference evidence="3" key="1">
    <citation type="submission" date="2020-03" db="EMBL/GenBank/DDBJ databases">
        <title>A high-quality chromosome-level genome assembly of a woody plant with both climbing and erect habits, Rhamnella rubrinervis.</title>
        <authorList>
            <person name="Lu Z."/>
            <person name="Yang Y."/>
            <person name="Zhu X."/>
            <person name="Sun Y."/>
        </authorList>
    </citation>
    <scope>NUCLEOTIDE SEQUENCE</scope>
    <source>
        <strain evidence="3">BYM</strain>
        <tissue evidence="3">Leaf</tissue>
    </source>
</reference>
<dbReference type="OrthoDB" id="1696920at2759"/>
<dbReference type="PANTHER" id="PTHR46154:SF4">
    <property type="entry name" value="UREA ACTIVE TRANSPORTER"/>
    <property type="match status" value="1"/>
</dbReference>
<keyword evidence="1" id="KW-0813">Transport</keyword>
<protein>
    <submittedName>
        <fullName evidence="3">Uncharacterized protein</fullName>
    </submittedName>
</protein>
<dbReference type="AlphaFoldDB" id="A0A8K0HDN6"/>
<feature type="transmembrane region" description="Helical" evidence="2">
    <location>
        <begin position="28"/>
        <end position="52"/>
    </location>
</feature>
<dbReference type="Proteomes" id="UP000796880">
    <property type="component" value="Unassembled WGS sequence"/>
</dbReference>
<keyword evidence="2" id="KW-0472">Membrane</keyword>
<proteinExistence type="predicted"/>
<dbReference type="EMBL" id="VOIH02000003">
    <property type="protein sequence ID" value="KAF3450491.1"/>
    <property type="molecule type" value="Genomic_DNA"/>
</dbReference>
<keyword evidence="4" id="KW-1185">Reference proteome</keyword>
<accession>A0A8K0HDN6</accession>
<evidence type="ECO:0000256" key="1">
    <source>
        <dbReference type="ARBA" id="ARBA00022448"/>
    </source>
</evidence>
<dbReference type="PANTHER" id="PTHR46154">
    <property type="match status" value="1"/>
</dbReference>
<name>A0A8K0HDN6_9ROSA</name>